<comment type="caution">
    <text evidence="2">The sequence shown here is derived from an EMBL/GenBank/DDBJ whole genome shotgun (WGS) entry which is preliminary data.</text>
</comment>
<evidence type="ECO:0000313" key="3">
    <source>
        <dbReference type="Proteomes" id="UP001212997"/>
    </source>
</evidence>
<organism evidence="2 3">
    <name type="scientific">Meripilus lineatus</name>
    <dbReference type="NCBI Taxonomy" id="2056292"/>
    <lineage>
        <taxon>Eukaryota</taxon>
        <taxon>Fungi</taxon>
        <taxon>Dikarya</taxon>
        <taxon>Basidiomycota</taxon>
        <taxon>Agaricomycotina</taxon>
        <taxon>Agaricomycetes</taxon>
        <taxon>Polyporales</taxon>
        <taxon>Meripilaceae</taxon>
        <taxon>Meripilus</taxon>
    </lineage>
</organism>
<reference evidence="2" key="1">
    <citation type="submission" date="2022-07" db="EMBL/GenBank/DDBJ databases">
        <title>Genome Sequence of Physisporinus lineatus.</title>
        <authorList>
            <person name="Buettner E."/>
        </authorList>
    </citation>
    <scope>NUCLEOTIDE SEQUENCE</scope>
    <source>
        <strain evidence="2">VT162</strain>
    </source>
</reference>
<dbReference type="AlphaFoldDB" id="A0AAD5UVP3"/>
<protein>
    <submittedName>
        <fullName evidence="2">Uncharacterized protein</fullName>
    </submittedName>
</protein>
<evidence type="ECO:0000313" key="2">
    <source>
        <dbReference type="EMBL" id="KAJ3479092.1"/>
    </source>
</evidence>
<gene>
    <name evidence="2" type="ORF">NLI96_g9301</name>
</gene>
<dbReference type="EMBL" id="JANAWD010000463">
    <property type="protein sequence ID" value="KAJ3479092.1"/>
    <property type="molecule type" value="Genomic_DNA"/>
</dbReference>
<name>A0AAD5UVP3_9APHY</name>
<sequence>MFIKANNQTTESFIDKQAHHTPPTSTHIPTNCAPVFVSPKRTDATRTTIPVLDTTTTNILKPVNPNSTTTVSIYQTPYPEETVAEWSISTQPPRSDTPLMLQDTSSLPRGKHPKPKNPIDI</sequence>
<proteinExistence type="predicted"/>
<dbReference type="Proteomes" id="UP001212997">
    <property type="component" value="Unassembled WGS sequence"/>
</dbReference>
<feature type="region of interest" description="Disordered" evidence="1">
    <location>
        <begin position="89"/>
        <end position="121"/>
    </location>
</feature>
<accession>A0AAD5UVP3</accession>
<evidence type="ECO:0000256" key="1">
    <source>
        <dbReference type="SAM" id="MobiDB-lite"/>
    </source>
</evidence>
<keyword evidence="3" id="KW-1185">Reference proteome</keyword>